<dbReference type="EMBL" id="CM004387">
    <property type="protein sequence ID" value="KAG8663870.1"/>
    <property type="molecule type" value="Genomic_DNA"/>
</dbReference>
<keyword evidence="2" id="KW-1185">Reference proteome</keyword>
<dbReference type="Proteomes" id="UP000091857">
    <property type="component" value="Chromosome 1"/>
</dbReference>
<organism evidence="1 2">
    <name type="scientific">Manihot esculenta</name>
    <name type="common">Cassava</name>
    <name type="synonym">Jatropha manihot</name>
    <dbReference type="NCBI Taxonomy" id="3983"/>
    <lineage>
        <taxon>Eukaryota</taxon>
        <taxon>Viridiplantae</taxon>
        <taxon>Streptophyta</taxon>
        <taxon>Embryophyta</taxon>
        <taxon>Tracheophyta</taxon>
        <taxon>Spermatophyta</taxon>
        <taxon>Magnoliopsida</taxon>
        <taxon>eudicotyledons</taxon>
        <taxon>Gunneridae</taxon>
        <taxon>Pentapetalae</taxon>
        <taxon>rosids</taxon>
        <taxon>fabids</taxon>
        <taxon>Malpighiales</taxon>
        <taxon>Euphorbiaceae</taxon>
        <taxon>Crotonoideae</taxon>
        <taxon>Manihoteae</taxon>
        <taxon>Manihot</taxon>
    </lineage>
</organism>
<sequence length="241" mass="26538">MATLSLVAGNCGRGKGSEDGFSFELGSNAYYSKALFASSFLRTVRGYRTGTGSRCRVIAKVKKGKKHDYPWPDDIDPNINQKVPEEVKAKMEFLKNAEAKLSKGEPLDKELVEEAEKAKKELLEVLKSSGLEIVGVAKRNVATPPPALREKIEIVNKEIPEEIERSVNAAGLSNKVEELKSEITKGSSSRNVEKIEAEIKEQILSALDAMKLKEKFENLRVELASSSETYKDYVGAEDGSL</sequence>
<accession>A0ACB7IH63</accession>
<reference evidence="2" key="1">
    <citation type="journal article" date="2016" name="Nat. Biotechnol.">
        <title>Sequencing wild and cultivated cassava and related species reveals extensive interspecific hybridization and genetic diversity.</title>
        <authorList>
            <person name="Bredeson J.V."/>
            <person name="Lyons J.B."/>
            <person name="Prochnik S.E."/>
            <person name="Wu G.A."/>
            <person name="Ha C.M."/>
            <person name="Edsinger-Gonzales E."/>
            <person name="Grimwood J."/>
            <person name="Schmutz J."/>
            <person name="Rabbi I.Y."/>
            <person name="Egesi C."/>
            <person name="Nauluvula P."/>
            <person name="Lebot V."/>
            <person name="Ndunguru J."/>
            <person name="Mkamilo G."/>
            <person name="Bart R.S."/>
            <person name="Setter T.L."/>
            <person name="Gleadow R.M."/>
            <person name="Kulakow P."/>
            <person name="Ferguson M.E."/>
            <person name="Rounsley S."/>
            <person name="Rokhsar D.S."/>
        </authorList>
    </citation>
    <scope>NUCLEOTIDE SEQUENCE [LARGE SCALE GENOMIC DNA]</scope>
    <source>
        <strain evidence="2">cv. AM560-2</strain>
    </source>
</reference>
<proteinExistence type="predicted"/>
<gene>
    <name evidence="1" type="ORF">MANES_01G259701v8</name>
</gene>
<comment type="caution">
    <text evidence="1">The sequence shown here is derived from an EMBL/GenBank/DDBJ whole genome shotgun (WGS) entry which is preliminary data.</text>
</comment>
<name>A0ACB7IH63_MANES</name>
<protein>
    <submittedName>
        <fullName evidence="1">Uncharacterized protein</fullName>
    </submittedName>
</protein>
<evidence type="ECO:0000313" key="2">
    <source>
        <dbReference type="Proteomes" id="UP000091857"/>
    </source>
</evidence>
<evidence type="ECO:0000313" key="1">
    <source>
        <dbReference type="EMBL" id="KAG8663870.1"/>
    </source>
</evidence>